<dbReference type="RefSeq" id="WP_252931082.1">
    <property type="nucleotide sequence ID" value="NZ_JAEUWV010000003.1"/>
</dbReference>
<proteinExistence type="predicted"/>
<accession>A0AAW5HWJ4</accession>
<gene>
    <name evidence="1" type="ORF">JMN37_03845</name>
</gene>
<evidence type="ECO:0000313" key="1">
    <source>
        <dbReference type="EMBL" id="MCO6394121.1"/>
    </source>
</evidence>
<protein>
    <submittedName>
        <fullName evidence="1">Uncharacterized protein</fullName>
    </submittedName>
</protein>
<dbReference type="Proteomes" id="UP001205920">
    <property type="component" value="Unassembled WGS sequence"/>
</dbReference>
<sequence>MVSNDIEDRYRYMGLEMIPTPRYDAKTSEPCPGIGWMWRVENGVIALEFNNDEVLTGTEYGFEDYVDWGRENALQDVILGASADGLSIPEALERVRSAFGNPDVIVELKDLNESADELRPAAQQRLKL</sequence>
<comment type="caution">
    <text evidence="1">The sequence shown here is derived from an EMBL/GenBank/DDBJ whole genome shotgun (WGS) entry which is preliminary data.</text>
</comment>
<dbReference type="AlphaFoldDB" id="A0AAW5HWJ4"/>
<name>A0AAW5HWJ4_9CORY</name>
<organism evidence="1 2">
    <name type="scientific">Corynebacterium lipophilum</name>
    <dbReference type="NCBI Taxonomy" id="2804918"/>
    <lineage>
        <taxon>Bacteria</taxon>
        <taxon>Bacillati</taxon>
        <taxon>Actinomycetota</taxon>
        <taxon>Actinomycetes</taxon>
        <taxon>Mycobacteriales</taxon>
        <taxon>Corynebacteriaceae</taxon>
        <taxon>Corynebacterium</taxon>
    </lineage>
</organism>
<reference evidence="1 2" key="1">
    <citation type="submission" date="2021-01" db="EMBL/GenBank/DDBJ databases">
        <title>Identification and Characterization of Corynebacterium sp.</title>
        <authorList>
            <person name="Luo Q."/>
            <person name="Qu P."/>
            <person name="Chen Q."/>
        </authorList>
    </citation>
    <scope>NUCLEOTIDE SEQUENCE [LARGE SCALE GENOMIC DNA]</scope>
    <source>
        <strain evidence="1 2">MC-18</strain>
    </source>
</reference>
<evidence type="ECO:0000313" key="2">
    <source>
        <dbReference type="Proteomes" id="UP001205920"/>
    </source>
</evidence>
<dbReference type="EMBL" id="JAEUWV010000003">
    <property type="protein sequence ID" value="MCO6394121.1"/>
    <property type="molecule type" value="Genomic_DNA"/>
</dbReference>
<keyword evidence="2" id="KW-1185">Reference proteome</keyword>